<dbReference type="PANTHER" id="PTHR38340:SF1">
    <property type="entry name" value="S-LAYER PROTEIN"/>
    <property type="match status" value="1"/>
</dbReference>
<dbReference type="Pfam" id="PF00353">
    <property type="entry name" value="HemolysinCabind"/>
    <property type="match status" value="4"/>
</dbReference>
<dbReference type="Proteomes" id="UP001442494">
    <property type="component" value="Unassembled WGS sequence"/>
</dbReference>
<dbReference type="InterPro" id="IPR018511">
    <property type="entry name" value="Hemolysin-typ_Ca-bd_CS"/>
</dbReference>
<dbReference type="SUPFAM" id="SSF51120">
    <property type="entry name" value="beta-Roll"/>
    <property type="match status" value="3"/>
</dbReference>
<dbReference type="InterPro" id="IPR011049">
    <property type="entry name" value="Serralysin-like_metalloprot_C"/>
</dbReference>
<reference evidence="4 5" key="1">
    <citation type="submission" date="2022-04" db="EMBL/GenBank/DDBJ databases">
        <title>Positive selection, recombination, and allopatry shape intraspecific diversity of widespread and dominant cyanobacteria.</title>
        <authorList>
            <person name="Wei J."/>
            <person name="Shu W."/>
            <person name="Hu C."/>
        </authorList>
    </citation>
    <scope>NUCLEOTIDE SEQUENCE [LARGE SCALE GENOMIC DNA]</scope>
    <source>
        <strain evidence="4 5">GB2-A5</strain>
    </source>
</reference>
<accession>A0ABV0JHR7</accession>
<comment type="caution">
    <text evidence="4">The sequence shown here is derived from an EMBL/GenBank/DDBJ whole genome shotgun (WGS) entry which is preliminary data.</text>
</comment>
<organism evidence="4 5">
    <name type="scientific">Funiculus sociatus GB2-A5</name>
    <dbReference type="NCBI Taxonomy" id="2933946"/>
    <lineage>
        <taxon>Bacteria</taxon>
        <taxon>Bacillati</taxon>
        <taxon>Cyanobacteriota</taxon>
        <taxon>Cyanophyceae</taxon>
        <taxon>Coleofasciculales</taxon>
        <taxon>Coleofasciculaceae</taxon>
        <taxon>Funiculus</taxon>
    </lineage>
</organism>
<evidence type="ECO:0000256" key="2">
    <source>
        <dbReference type="ARBA" id="ARBA00022525"/>
    </source>
</evidence>
<dbReference type="InterPro" id="IPR050557">
    <property type="entry name" value="RTX_toxin/Mannuronan_C5-epim"/>
</dbReference>
<keyword evidence="2" id="KW-0964">Secreted</keyword>
<sequence>MAIINGTNGNDPSLNGTNGNDEINGLAGNDILRGLDGGDILDGGTGSDRMEGGAGNDLYIVDNVNDVVVEAVNAGFDGVQSSVTWTLSTTLENLTLTGNANINGTGNAGNNIIIGNAGNNILNGGDGDDTLFGGDGNNILNGGAGNDTYRIDPASTTTINEGLNAGIDTVVVTLGSPGSYTLGTNLEKLILLAGTTGSGNNLNNTITGNDGNNYLYGRGGNDILNGMMGNDILVGGGGSDILMGRTGNDTLKGGRGADRFDFIDPSVEGVDRIVDFSVAQDTIGISAASAYFQGAGLTANAAITTDQFRIGASAGDASDRFIYNSTTGALFFDKDGIGGTAQVQFATLSTGLAMTNADVFVFA</sequence>
<dbReference type="PANTHER" id="PTHR38340">
    <property type="entry name" value="S-LAYER PROTEIN"/>
    <property type="match status" value="1"/>
</dbReference>
<evidence type="ECO:0000313" key="4">
    <source>
        <dbReference type="EMBL" id="MEP0862983.1"/>
    </source>
</evidence>
<dbReference type="EMBL" id="JAMPKK010000001">
    <property type="protein sequence ID" value="MEP0862983.1"/>
    <property type="molecule type" value="Genomic_DNA"/>
</dbReference>
<dbReference type="RefSeq" id="WP_190424343.1">
    <property type="nucleotide sequence ID" value="NZ_JAMPKK010000001.1"/>
</dbReference>
<feature type="region of interest" description="Disordered" evidence="3">
    <location>
        <begin position="1"/>
        <end position="21"/>
    </location>
</feature>
<dbReference type="PRINTS" id="PR00313">
    <property type="entry name" value="CABNDNGRPT"/>
</dbReference>
<name>A0ABV0JHR7_9CYAN</name>
<dbReference type="InterPro" id="IPR001343">
    <property type="entry name" value="Hemolysn_Ca-bd"/>
</dbReference>
<evidence type="ECO:0000313" key="5">
    <source>
        <dbReference type="Proteomes" id="UP001442494"/>
    </source>
</evidence>
<keyword evidence="5" id="KW-1185">Reference proteome</keyword>
<proteinExistence type="predicted"/>
<comment type="subcellular location">
    <subcellularLocation>
        <location evidence="1">Secreted</location>
    </subcellularLocation>
</comment>
<evidence type="ECO:0000256" key="3">
    <source>
        <dbReference type="SAM" id="MobiDB-lite"/>
    </source>
</evidence>
<evidence type="ECO:0000256" key="1">
    <source>
        <dbReference type="ARBA" id="ARBA00004613"/>
    </source>
</evidence>
<dbReference type="PROSITE" id="PS00330">
    <property type="entry name" value="HEMOLYSIN_CALCIUM"/>
    <property type="match status" value="2"/>
</dbReference>
<gene>
    <name evidence="4" type="ORF">NDI37_00635</name>
</gene>
<protein>
    <submittedName>
        <fullName evidence="4">Calcium-binding protein</fullName>
    </submittedName>
</protein>
<dbReference type="Gene3D" id="2.150.10.10">
    <property type="entry name" value="Serralysin-like metalloprotease, C-terminal"/>
    <property type="match status" value="3"/>
</dbReference>